<organism evidence="5 6">
    <name type="scientific">Mycolicibacterium insubricum</name>
    <dbReference type="NCBI Taxonomy" id="444597"/>
    <lineage>
        <taxon>Bacteria</taxon>
        <taxon>Bacillati</taxon>
        <taxon>Actinomycetota</taxon>
        <taxon>Actinomycetes</taxon>
        <taxon>Mycobacteriales</taxon>
        <taxon>Mycobacteriaceae</taxon>
        <taxon>Mycolicibacterium</taxon>
    </lineage>
</organism>
<keyword evidence="6" id="KW-1185">Reference proteome</keyword>
<dbReference type="Pfam" id="PF13531">
    <property type="entry name" value="SBP_bac_11"/>
    <property type="match status" value="1"/>
</dbReference>
<evidence type="ECO:0000256" key="2">
    <source>
        <dbReference type="ARBA" id="ARBA00022723"/>
    </source>
</evidence>
<dbReference type="PANTHER" id="PTHR30632">
    <property type="entry name" value="MOLYBDATE-BINDING PERIPLASMIC PROTEIN"/>
    <property type="match status" value="1"/>
</dbReference>
<dbReference type="Proteomes" id="UP000192801">
    <property type="component" value="Unassembled WGS sequence"/>
</dbReference>
<dbReference type="Gene3D" id="3.40.190.10">
    <property type="entry name" value="Periplasmic binding protein-like II"/>
    <property type="match status" value="2"/>
</dbReference>
<dbReference type="AlphaFoldDB" id="A0A1X0CUJ5"/>
<keyword evidence="4" id="KW-0500">Molybdenum</keyword>
<dbReference type="STRING" id="444597.BST26_20235"/>
<evidence type="ECO:0000256" key="3">
    <source>
        <dbReference type="ARBA" id="ARBA00022729"/>
    </source>
</evidence>
<dbReference type="PROSITE" id="PS51257">
    <property type="entry name" value="PROKAR_LIPOPROTEIN"/>
    <property type="match status" value="1"/>
</dbReference>
<dbReference type="NCBIfam" id="TIGR01256">
    <property type="entry name" value="modA"/>
    <property type="match status" value="1"/>
</dbReference>
<protein>
    <submittedName>
        <fullName evidence="5">Molybdate ABC transporter substrate-binding protein</fullName>
    </submittedName>
</protein>
<dbReference type="GO" id="GO:0046872">
    <property type="term" value="F:metal ion binding"/>
    <property type="evidence" value="ECO:0007669"/>
    <property type="project" value="UniProtKB-KW"/>
</dbReference>
<feature type="binding site" evidence="4">
    <location>
        <position position="36"/>
    </location>
    <ligand>
        <name>molybdate</name>
        <dbReference type="ChEBI" id="CHEBI:36264"/>
    </ligand>
</feature>
<dbReference type="InterPro" id="IPR005950">
    <property type="entry name" value="ModA"/>
</dbReference>
<keyword evidence="2 4" id="KW-0479">Metal-binding</keyword>
<dbReference type="GO" id="GO:0015689">
    <property type="term" value="P:molybdate ion transport"/>
    <property type="evidence" value="ECO:0007669"/>
    <property type="project" value="InterPro"/>
</dbReference>
<evidence type="ECO:0000313" key="6">
    <source>
        <dbReference type="Proteomes" id="UP000192801"/>
    </source>
</evidence>
<dbReference type="OrthoDB" id="9785015at2"/>
<feature type="binding site" evidence="4">
    <location>
        <position position="184"/>
    </location>
    <ligand>
        <name>molybdate</name>
        <dbReference type="ChEBI" id="CHEBI:36264"/>
    </ligand>
</feature>
<comment type="similarity">
    <text evidence="1">Belongs to the bacterial solute-binding protein ModA family.</text>
</comment>
<dbReference type="PIRSF" id="PIRSF004846">
    <property type="entry name" value="ModA"/>
    <property type="match status" value="1"/>
</dbReference>
<comment type="caution">
    <text evidence="5">The sequence shown here is derived from an EMBL/GenBank/DDBJ whole genome shotgun (WGS) entry which is preliminary data.</text>
</comment>
<evidence type="ECO:0000256" key="4">
    <source>
        <dbReference type="PIRSR" id="PIRSR004846-1"/>
    </source>
</evidence>
<feature type="binding site" evidence="4">
    <location>
        <position position="166"/>
    </location>
    <ligand>
        <name>molybdate</name>
        <dbReference type="ChEBI" id="CHEBI:36264"/>
    </ligand>
</feature>
<gene>
    <name evidence="5" type="ORF">BST26_20235</name>
</gene>
<keyword evidence="3" id="KW-0732">Signal</keyword>
<dbReference type="PANTHER" id="PTHR30632:SF0">
    <property type="entry name" value="SULFATE-BINDING PROTEIN"/>
    <property type="match status" value="1"/>
</dbReference>
<proteinExistence type="inferred from homology"/>
<dbReference type="InterPro" id="IPR050682">
    <property type="entry name" value="ModA/WtpA"/>
</dbReference>
<feature type="binding site" evidence="4">
    <location>
        <position position="64"/>
    </location>
    <ligand>
        <name>molybdate</name>
        <dbReference type="ChEBI" id="CHEBI:36264"/>
    </ligand>
</feature>
<evidence type="ECO:0000313" key="5">
    <source>
        <dbReference type="EMBL" id="ORA63765.1"/>
    </source>
</evidence>
<accession>A0A1X0CUJ5</accession>
<dbReference type="EMBL" id="MVHS01000080">
    <property type="protein sequence ID" value="ORA63765.1"/>
    <property type="molecule type" value="Genomic_DNA"/>
</dbReference>
<dbReference type="SUPFAM" id="SSF53850">
    <property type="entry name" value="Periplasmic binding protein-like II"/>
    <property type="match status" value="1"/>
</dbReference>
<reference evidence="5 6" key="1">
    <citation type="submission" date="2016-12" db="EMBL/GenBank/DDBJ databases">
        <title>The new phylogeny of genus Mycobacterium.</title>
        <authorList>
            <person name="Tortoli E."/>
            <person name="Trovato A."/>
            <person name="Cirillo D.M."/>
        </authorList>
    </citation>
    <scope>NUCLEOTIDE SEQUENCE [LARGE SCALE GENOMIC DNA]</scope>
    <source>
        <strain evidence="5 6">DSM 45130</strain>
    </source>
</reference>
<name>A0A1X0CUJ5_9MYCO</name>
<sequence length="241" mass="24493">MFRVFAAVIAITVLLGGVTGCGSGDRKTLRVLAAASLVDVMNTLTSAFHDDHPEVTVQVDTAASSELVRRLASGADGDVLVTADTRTMDQAVEQKVAADPVVVATNVLVIVVPQGNPGHVTGLDFFARPGARSVVCASEVPCGAAADAALAGIGATPQPISRAPDVRAALGSVTRGEADAALVYATDARSAGDKVETIAIPHAPVNQYPAASLTDAGRDFVTLMTSSRGRDIFTAAGFGVP</sequence>
<dbReference type="GO" id="GO:0030973">
    <property type="term" value="F:molybdate ion binding"/>
    <property type="evidence" value="ECO:0007669"/>
    <property type="project" value="TreeGrafter"/>
</dbReference>
<evidence type="ECO:0000256" key="1">
    <source>
        <dbReference type="ARBA" id="ARBA00009175"/>
    </source>
</evidence>